<dbReference type="PROSITE" id="PS50853">
    <property type="entry name" value="FN3"/>
    <property type="match status" value="2"/>
</dbReference>
<feature type="domain" description="Fibronectin type-III" evidence="3">
    <location>
        <begin position="130"/>
        <end position="226"/>
    </location>
</feature>
<keyword evidence="1" id="KW-0393">Immunoglobulin domain</keyword>
<evidence type="ECO:0000313" key="4">
    <source>
        <dbReference type="Ensembl" id="ENSNMLP00000042934.1"/>
    </source>
</evidence>
<reference evidence="4" key="2">
    <citation type="submission" date="2025-09" db="UniProtKB">
        <authorList>
            <consortium name="Ensembl"/>
        </authorList>
    </citation>
    <scope>IDENTIFICATION</scope>
</reference>
<feature type="region of interest" description="Disordered" evidence="2">
    <location>
        <begin position="214"/>
        <end position="234"/>
    </location>
</feature>
<evidence type="ECO:0000313" key="5">
    <source>
        <dbReference type="Proteomes" id="UP000694523"/>
    </source>
</evidence>
<dbReference type="FunFam" id="2.60.40.10:FF:000112">
    <property type="entry name" value="Titin a"/>
    <property type="match status" value="1"/>
</dbReference>
<dbReference type="GO" id="GO:0031430">
    <property type="term" value="C:M band"/>
    <property type="evidence" value="ECO:0007669"/>
    <property type="project" value="TreeGrafter"/>
</dbReference>
<dbReference type="Gene3D" id="2.60.40.10">
    <property type="entry name" value="Immunoglobulins"/>
    <property type="match status" value="2"/>
</dbReference>
<dbReference type="InterPro" id="IPR036116">
    <property type="entry name" value="FN3_sf"/>
</dbReference>
<accession>A0A8C6WZ94</accession>
<dbReference type="PRINTS" id="PR00014">
    <property type="entry name" value="FNTYPEIII"/>
</dbReference>
<dbReference type="Ensembl" id="ENSNMLT00000047676.1">
    <property type="protein sequence ID" value="ENSNMLP00000042934.1"/>
    <property type="gene ID" value="ENSNMLG00000026127.1"/>
</dbReference>
<dbReference type="InterPro" id="IPR013783">
    <property type="entry name" value="Ig-like_fold"/>
</dbReference>
<dbReference type="SUPFAM" id="SSF49265">
    <property type="entry name" value="Fibronectin type III"/>
    <property type="match status" value="2"/>
</dbReference>
<dbReference type="FunFam" id="2.60.40.10:FF:000011">
    <property type="entry name" value="Titin b"/>
    <property type="match status" value="1"/>
</dbReference>
<dbReference type="Pfam" id="PF00041">
    <property type="entry name" value="fn3"/>
    <property type="match status" value="2"/>
</dbReference>
<organism evidence="4 5">
    <name type="scientific">Neogobius melanostomus</name>
    <name type="common">round goby</name>
    <dbReference type="NCBI Taxonomy" id="47308"/>
    <lineage>
        <taxon>Eukaryota</taxon>
        <taxon>Metazoa</taxon>
        <taxon>Chordata</taxon>
        <taxon>Craniata</taxon>
        <taxon>Vertebrata</taxon>
        <taxon>Euteleostomi</taxon>
        <taxon>Actinopterygii</taxon>
        <taxon>Neopterygii</taxon>
        <taxon>Teleostei</taxon>
        <taxon>Neoteleostei</taxon>
        <taxon>Acanthomorphata</taxon>
        <taxon>Gobiaria</taxon>
        <taxon>Gobiiformes</taxon>
        <taxon>Gobioidei</taxon>
        <taxon>Gobiidae</taxon>
        <taxon>Benthophilinae</taxon>
        <taxon>Neogobiini</taxon>
        <taxon>Neogobius</taxon>
    </lineage>
</organism>
<reference evidence="4" key="1">
    <citation type="submission" date="2025-08" db="UniProtKB">
        <authorList>
            <consortium name="Ensembl"/>
        </authorList>
    </citation>
    <scope>IDENTIFICATION</scope>
</reference>
<dbReference type="GO" id="GO:0048738">
    <property type="term" value="P:cardiac muscle tissue development"/>
    <property type="evidence" value="ECO:0007669"/>
    <property type="project" value="TreeGrafter"/>
</dbReference>
<name>A0A8C6WZ94_9GOBI</name>
<keyword evidence="5" id="KW-1185">Reference proteome</keyword>
<dbReference type="CDD" id="cd00063">
    <property type="entry name" value="FN3"/>
    <property type="match status" value="2"/>
</dbReference>
<evidence type="ECO:0000256" key="1">
    <source>
        <dbReference type="ARBA" id="ARBA00023319"/>
    </source>
</evidence>
<feature type="domain" description="Fibronectin type-III" evidence="3">
    <location>
        <begin position="6"/>
        <end position="102"/>
    </location>
</feature>
<dbReference type="AlphaFoldDB" id="A0A8C6WZ94"/>
<proteinExistence type="predicted"/>
<dbReference type="SMART" id="SM00060">
    <property type="entry name" value="FN3"/>
    <property type="match status" value="2"/>
</dbReference>
<dbReference type="GO" id="GO:0045214">
    <property type="term" value="P:sarcomere organization"/>
    <property type="evidence" value="ECO:0007669"/>
    <property type="project" value="TreeGrafter"/>
</dbReference>
<protein>
    <recommendedName>
        <fullName evidence="3">Fibronectin type-III domain-containing protein</fullName>
    </recommendedName>
</protein>
<dbReference type="Proteomes" id="UP000694523">
    <property type="component" value="Unplaced"/>
</dbReference>
<dbReference type="PANTHER" id="PTHR14340:SF13">
    <property type="entry name" value="TITIN"/>
    <property type="match status" value="1"/>
</dbReference>
<evidence type="ECO:0000256" key="2">
    <source>
        <dbReference type="SAM" id="MobiDB-lite"/>
    </source>
</evidence>
<dbReference type="PANTHER" id="PTHR14340">
    <property type="entry name" value="MICROFIBRIL-ASSOCIATED GLYCOPROTEIN 3"/>
    <property type="match status" value="1"/>
</dbReference>
<dbReference type="GO" id="GO:0008307">
    <property type="term" value="F:structural constituent of muscle"/>
    <property type="evidence" value="ECO:0007669"/>
    <property type="project" value="TreeGrafter"/>
</dbReference>
<sequence>MKVSEVPQCPKKLLVTDQTKTSISLGWEKPEYDGGSRVLQYLLEVQLKGQEKWNAVNTFKIMEATVSNLNPGEEYLFRVTAINDKGKSDPRVMSGPGVEYEYRVYAENIVGIGRCSKVSEGCVARDPCDPPGQPEPIHVTKDTIVIQWTKPEYDGGSNITGYTVEKRDLPEGRWVRANFTNVIETQFTVTSLTENAQYDFRVIAKNAVGTVSKPSYNSGPITASDKPPSSSKTL</sequence>
<dbReference type="InterPro" id="IPR003961">
    <property type="entry name" value="FN3_dom"/>
</dbReference>
<evidence type="ECO:0000259" key="3">
    <source>
        <dbReference type="PROSITE" id="PS50853"/>
    </source>
</evidence>